<reference evidence="2" key="1">
    <citation type="submission" date="2018-05" db="EMBL/GenBank/DDBJ databases">
        <title>Draft genome of Mucuna pruriens seed.</title>
        <authorList>
            <person name="Nnadi N.E."/>
            <person name="Vos R."/>
            <person name="Hasami M.H."/>
            <person name="Devisetty U.K."/>
            <person name="Aguiy J.C."/>
        </authorList>
    </citation>
    <scope>NUCLEOTIDE SEQUENCE [LARGE SCALE GENOMIC DNA]</scope>
    <source>
        <strain evidence="2">JCA_2017</strain>
    </source>
</reference>
<keyword evidence="1" id="KW-0472">Membrane</keyword>
<keyword evidence="3" id="KW-1185">Reference proteome</keyword>
<protein>
    <recommendedName>
        <fullName evidence="4">Reverse transcriptase Ty1/copia-type domain-containing protein</fullName>
    </recommendedName>
</protein>
<gene>
    <name evidence="2" type="ORF">CR513_62079</name>
</gene>
<evidence type="ECO:0008006" key="4">
    <source>
        <dbReference type="Google" id="ProtNLM"/>
    </source>
</evidence>
<evidence type="ECO:0000313" key="2">
    <source>
        <dbReference type="EMBL" id="RDX58592.1"/>
    </source>
</evidence>
<feature type="non-terminal residue" evidence="2">
    <location>
        <position position="1"/>
    </location>
</feature>
<feature type="transmembrane region" description="Helical" evidence="1">
    <location>
        <begin position="95"/>
        <end position="113"/>
    </location>
</feature>
<accession>A0A371E1D3</accession>
<evidence type="ECO:0000256" key="1">
    <source>
        <dbReference type="SAM" id="Phobius"/>
    </source>
</evidence>
<evidence type="ECO:0000313" key="3">
    <source>
        <dbReference type="Proteomes" id="UP000257109"/>
    </source>
</evidence>
<comment type="caution">
    <text evidence="2">The sequence shown here is derived from an EMBL/GenBank/DDBJ whole genome shotgun (WGS) entry which is preliminary data.</text>
</comment>
<organism evidence="2 3">
    <name type="scientific">Mucuna pruriens</name>
    <name type="common">Velvet bean</name>
    <name type="synonym">Dolichos pruriens</name>
    <dbReference type="NCBI Taxonomy" id="157652"/>
    <lineage>
        <taxon>Eukaryota</taxon>
        <taxon>Viridiplantae</taxon>
        <taxon>Streptophyta</taxon>
        <taxon>Embryophyta</taxon>
        <taxon>Tracheophyta</taxon>
        <taxon>Spermatophyta</taxon>
        <taxon>Magnoliopsida</taxon>
        <taxon>eudicotyledons</taxon>
        <taxon>Gunneridae</taxon>
        <taxon>Pentapetalae</taxon>
        <taxon>rosids</taxon>
        <taxon>fabids</taxon>
        <taxon>Fabales</taxon>
        <taxon>Fabaceae</taxon>
        <taxon>Papilionoideae</taxon>
        <taxon>50 kb inversion clade</taxon>
        <taxon>NPAAA clade</taxon>
        <taxon>indigoferoid/millettioid clade</taxon>
        <taxon>Phaseoleae</taxon>
        <taxon>Mucuna</taxon>
    </lineage>
</organism>
<proteinExistence type="predicted"/>
<sequence>MMQLENFVSGDSKNMTWFVNLRNPSIGSSNHLDMFFQVNLIHDCIYHKFYESKYICMILYVDIILLASNNIDLLYETEIFLAKNFEIKDLDTLRSFLRYFCIVTINIYIYIMFSKDITFKTINQNDSLIIKKDKFSLDQLYE</sequence>
<feature type="transmembrane region" description="Helical" evidence="1">
    <location>
        <begin position="54"/>
        <end position="75"/>
    </location>
</feature>
<dbReference type="EMBL" id="QJKJ01017338">
    <property type="protein sequence ID" value="RDX58592.1"/>
    <property type="molecule type" value="Genomic_DNA"/>
</dbReference>
<keyword evidence="1" id="KW-1133">Transmembrane helix</keyword>
<name>A0A371E1D3_MUCPR</name>
<dbReference type="Proteomes" id="UP000257109">
    <property type="component" value="Unassembled WGS sequence"/>
</dbReference>
<dbReference type="AlphaFoldDB" id="A0A371E1D3"/>
<keyword evidence="1" id="KW-0812">Transmembrane</keyword>